<gene>
    <name evidence="1" type="ORF">VP01_1258g2</name>
</gene>
<protein>
    <submittedName>
        <fullName evidence="1">Uncharacterized protein</fullName>
    </submittedName>
</protein>
<dbReference type="VEuPathDB" id="FungiDB:VP01_1258g2"/>
<dbReference type="AlphaFoldDB" id="A0A0L6VP73"/>
<reference evidence="1 2" key="1">
    <citation type="submission" date="2015-08" db="EMBL/GenBank/DDBJ databases">
        <title>Next Generation Sequencing and Analysis of the Genome of Puccinia sorghi L Schw, the Causal Agent of Maize Common Rust.</title>
        <authorList>
            <person name="Rochi L."/>
            <person name="Burguener G."/>
            <person name="Darino M."/>
            <person name="Turjanski A."/>
            <person name="Kreff E."/>
            <person name="Dieguez M.J."/>
            <person name="Sacco F."/>
        </authorList>
    </citation>
    <scope>NUCLEOTIDE SEQUENCE [LARGE SCALE GENOMIC DNA]</scope>
    <source>
        <strain evidence="1 2">RO10H11247</strain>
    </source>
</reference>
<name>A0A0L6VP73_9BASI</name>
<sequence length="360" mass="41390">MGNLVQMKIKKADKRVLLMGLSATKRINVVTLQKKLSQLPAVDMQDSPSKLPSKLNMFAYLDFLAHDWAVFTVTLQMVSVTTEASWEFLNVNCRQSSKFFFHSIKEAQCVLFSLLSQIETPSCLINSYFPSLLSDLNSIHLSARYKQSDYCLLSFFFHNTLSQFDKNTALILVEYKGTRYMMAKLWAQSLNKQLKIIEGLNPRTQQTSILGVGAPIHASTLGPKYPKALSYLKRTQRNNYMTNYKGDVLKKNEQGGVAVFWNNLLLFQLCGFFFRKCENLIMEVIHLESKGLKILNSELEIMPRLGTPLEISRGFYKVITTCYQIFGLRKFKNLIKYVYTLWKEKPSQTARMVSIFLNPQ</sequence>
<organism evidence="1 2">
    <name type="scientific">Puccinia sorghi</name>
    <dbReference type="NCBI Taxonomy" id="27349"/>
    <lineage>
        <taxon>Eukaryota</taxon>
        <taxon>Fungi</taxon>
        <taxon>Dikarya</taxon>
        <taxon>Basidiomycota</taxon>
        <taxon>Pucciniomycotina</taxon>
        <taxon>Pucciniomycetes</taxon>
        <taxon>Pucciniales</taxon>
        <taxon>Pucciniaceae</taxon>
        <taxon>Puccinia</taxon>
    </lineage>
</organism>
<comment type="caution">
    <text evidence="1">The sequence shown here is derived from an EMBL/GenBank/DDBJ whole genome shotgun (WGS) entry which is preliminary data.</text>
</comment>
<proteinExistence type="predicted"/>
<dbReference type="EMBL" id="LAVV01002876">
    <property type="protein sequence ID" value="KNZ62533.1"/>
    <property type="molecule type" value="Genomic_DNA"/>
</dbReference>
<evidence type="ECO:0000313" key="2">
    <source>
        <dbReference type="Proteomes" id="UP000037035"/>
    </source>
</evidence>
<keyword evidence="2" id="KW-1185">Reference proteome</keyword>
<accession>A0A0L6VP73</accession>
<dbReference type="Proteomes" id="UP000037035">
    <property type="component" value="Unassembled WGS sequence"/>
</dbReference>
<evidence type="ECO:0000313" key="1">
    <source>
        <dbReference type="EMBL" id="KNZ62533.1"/>
    </source>
</evidence>